<keyword evidence="3 6" id="KW-0812">Transmembrane</keyword>
<evidence type="ECO:0000256" key="2">
    <source>
        <dbReference type="ARBA" id="ARBA00022475"/>
    </source>
</evidence>
<dbReference type="InterPro" id="IPR001851">
    <property type="entry name" value="ABC_transp_permease"/>
</dbReference>
<dbReference type="PANTHER" id="PTHR43370">
    <property type="entry name" value="SUGAR ABC TRANSPORTER INTEGRAL MEMBRANE PROTEIN-RELATED"/>
    <property type="match status" value="1"/>
</dbReference>
<evidence type="ECO:0000256" key="5">
    <source>
        <dbReference type="ARBA" id="ARBA00023136"/>
    </source>
</evidence>
<dbReference type="PANTHER" id="PTHR43370:SF1">
    <property type="entry name" value="GUANOSINE ABC TRANSPORTER PERMEASE PROTEIN NUPQ"/>
    <property type="match status" value="1"/>
</dbReference>
<evidence type="ECO:0000256" key="4">
    <source>
        <dbReference type="ARBA" id="ARBA00022989"/>
    </source>
</evidence>
<reference evidence="7" key="1">
    <citation type="submission" date="2020-10" db="EMBL/GenBank/DDBJ databases">
        <authorList>
            <person name="Kadnikov V."/>
            <person name="Beletsky A.V."/>
            <person name="Mardanov A.V."/>
            <person name="Karnachuk O.V."/>
            <person name="Ravin N.V."/>
        </authorList>
    </citation>
    <scope>NUCLEOTIDE SEQUENCE</scope>
    <source>
        <strain evidence="7">Bu02</strain>
    </source>
</reference>
<name>A0AAT9LCL2_9FIRM</name>
<feature type="transmembrane region" description="Helical" evidence="6">
    <location>
        <begin position="201"/>
        <end position="227"/>
    </location>
</feature>
<organism evidence="7">
    <name type="scientific">Candidatus Fermentithermobacillus carboniphilus</name>
    <dbReference type="NCBI Taxonomy" id="3085328"/>
    <lineage>
        <taxon>Bacteria</taxon>
        <taxon>Bacillati</taxon>
        <taxon>Bacillota</taxon>
        <taxon>Candidatus Fermentithermobacillia</taxon>
        <taxon>Candidatus Fermentithermobacillales</taxon>
        <taxon>Candidatus Fermentithermobacillaceae</taxon>
        <taxon>Candidatus Fermentithermobacillus</taxon>
    </lineage>
</organism>
<evidence type="ECO:0000256" key="1">
    <source>
        <dbReference type="ARBA" id="ARBA00004651"/>
    </source>
</evidence>
<keyword evidence="2" id="KW-1003">Cell membrane</keyword>
<evidence type="ECO:0000256" key="6">
    <source>
        <dbReference type="SAM" id="Phobius"/>
    </source>
</evidence>
<feature type="transmembrane region" description="Helical" evidence="6">
    <location>
        <begin position="65"/>
        <end position="88"/>
    </location>
</feature>
<feature type="transmembrane region" description="Helical" evidence="6">
    <location>
        <begin position="94"/>
        <end position="116"/>
    </location>
</feature>
<proteinExistence type="predicted"/>
<keyword evidence="4 6" id="KW-1133">Transmembrane helix</keyword>
<accession>A0AAT9LCL2</accession>
<dbReference type="GO" id="GO:0022857">
    <property type="term" value="F:transmembrane transporter activity"/>
    <property type="evidence" value="ECO:0007669"/>
    <property type="project" value="InterPro"/>
</dbReference>
<comment type="subcellular location">
    <subcellularLocation>
        <location evidence="1">Cell membrane</location>
        <topology evidence="1">Multi-pass membrane protein</topology>
    </subcellularLocation>
</comment>
<dbReference type="KEGG" id="fcz:IMF26_01585"/>
<evidence type="ECO:0000256" key="3">
    <source>
        <dbReference type="ARBA" id="ARBA00022692"/>
    </source>
</evidence>
<evidence type="ECO:0000313" key="7">
    <source>
        <dbReference type="EMBL" id="QUL98800.1"/>
    </source>
</evidence>
<dbReference type="AlphaFoldDB" id="A0AAT9LCL2"/>
<feature type="transmembrane region" description="Helical" evidence="6">
    <location>
        <begin position="278"/>
        <end position="296"/>
    </location>
</feature>
<dbReference type="Pfam" id="PF02653">
    <property type="entry name" value="BPD_transp_2"/>
    <property type="match status" value="1"/>
</dbReference>
<sequence>MKVLLEAVFSPTFAASILRVTTPILFATLGAVVADLAGVVNIALEGMMLVSAFTGVAVSAFTGSAWIGLICGVAVASALGLLLGYFHLKLRTNIILAGIALNLLATEGTVFLLYIVAHDKGVSSSLASKVIPDWQIPIIKDIPVLGAMVGKQNALTYLSLLAVGVVYLFLYKTPLGLRLRAVGENPDAADSVGISVHKVQFIALAISGALAGMGGAHLSMGYVSWFSRNMTSGRGFIALAAEALGRRHPVGGFIASLFFGLADALSNYMQSLRVPGEFVQMIPYLLTLFALAVYSGRQMKTRRSFK</sequence>
<feature type="transmembrane region" description="Helical" evidence="6">
    <location>
        <begin position="154"/>
        <end position="171"/>
    </location>
</feature>
<protein>
    <submittedName>
        <fullName evidence="7">ABC transporter permease</fullName>
    </submittedName>
</protein>
<dbReference type="EMBL" id="CP062796">
    <property type="protein sequence ID" value="QUL98800.1"/>
    <property type="molecule type" value="Genomic_DNA"/>
</dbReference>
<dbReference type="GO" id="GO:0005886">
    <property type="term" value="C:plasma membrane"/>
    <property type="evidence" value="ECO:0007669"/>
    <property type="project" value="UniProtKB-SubCell"/>
</dbReference>
<gene>
    <name evidence="7" type="ORF">IMF26_01585</name>
</gene>
<dbReference type="CDD" id="cd06580">
    <property type="entry name" value="TM_PBP1_transp_TpRbsC_like"/>
    <property type="match status" value="1"/>
</dbReference>
<reference evidence="7" key="2">
    <citation type="journal article" date="2023" name="Biology">
        <title>Prokaryotic Life Associated with Coal-Fire Gas Vents Revealed by Metagenomics.</title>
        <authorList>
            <person name="Kadnikov V.V."/>
            <person name="Mardanov A.V."/>
            <person name="Beletsky A.V."/>
            <person name="Karnachuk O.V."/>
            <person name="Ravin N.V."/>
        </authorList>
    </citation>
    <scope>NUCLEOTIDE SEQUENCE</scope>
    <source>
        <strain evidence="7">Bu02</strain>
    </source>
</reference>
<keyword evidence="5 6" id="KW-0472">Membrane</keyword>